<reference evidence="1" key="1">
    <citation type="submission" date="2023-03" db="EMBL/GenBank/DDBJ databases">
        <title>Massive genome expansion in bonnet fungi (Mycena s.s.) driven by repeated elements and novel gene families across ecological guilds.</title>
        <authorList>
            <consortium name="Lawrence Berkeley National Laboratory"/>
            <person name="Harder C.B."/>
            <person name="Miyauchi S."/>
            <person name="Viragh M."/>
            <person name="Kuo A."/>
            <person name="Thoen E."/>
            <person name="Andreopoulos B."/>
            <person name="Lu D."/>
            <person name="Skrede I."/>
            <person name="Drula E."/>
            <person name="Henrissat B."/>
            <person name="Morin E."/>
            <person name="Kohler A."/>
            <person name="Barry K."/>
            <person name="LaButti K."/>
            <person name="Morin E."/>
            <person name="Salamov A."/>
            <person name="Lipzen A."/>
            <person name="Mereny Z."/>
            <person name="Hegedus B."/>
            <person name="Baldrian P."/>
            <person name="Stursova M."/>
            <person name="Weitz H."/>
            <person name="Taylor A."/>
            <person name="Grigoriev I.V."/>
            <person name="Nagy L.G."/>
            <person name="Martin F."/>
            <person name="Kauserud H."/>
        </authorList>
    </citation>
    <scope>NUCLEOTIDE SEQUENCE</scope>
    <source>
        <strain evidence="1">CBHHK067</strain>
    </source>
</reference>
<sequence length="251" mass="28163">MSNSQRFLNSGFVVPAPLDKNAGNRVVWYPPFDPSPNFTSPEEHDFISSRRYHLVVLADGGMRCFSDMEGVRWANIDISRTRTLPGITRTMYRTARELSNACFCQCYINHFHNRDETEGRHIPRAPKTPGEYVVWTPQLQSQPQLQLAPVCCPTAKRSRPDPIAYDTCAAAPSPATSPPVTSGFATSPLSVASVAEELKTPIRNAWVHASVLEILILPSAFQRQSWWGPRGQCPLFIVAPRTCRRWKLLVV</sequence>
<dbReference type="EMBL" id="JARKIE010000776">
    <property type="protein sequence ID" value="KAJ7617559.1"/>
    <property type="molecule type" value="Genomic_DNA"/>
</dbReference>
<evidence type="ECO:0000313" key="1">
    <source>
        <dbReference type="EMBL" id="KAJ7617559.1"/>
    </source>
</evidence>
<organism evidence="1 2">
    <name type="scientific">Mycena rosella</name>
    <name type="common">Pink bonnet</name>
    <name type="synonym">Agaricus rosellus</name>
    <dbReference type="NCBI Taxonomy" id="1033263"/>
    <lineage>
        <taxon>Eukaryota</taxon>
        <taxon>Fungi</taxon>
        <taxon>Dikarya</taxon>
        <taxon>Basidiomycota</taxon>
        <taxon>Agaricomycotina</taxon>
        <taxon>Agaricomycetes</taxon>
        <taxon>Agaricomycetidae</taxon>
        <taxon>Agaricales</taxon>
        <taxon>Marasmiineae</taxon>
        <taxon>Mycenaceae</taxon>
        <taxon>Mycena</taxon>
    </lineage>
</organism>
<protein>
    <submittedName>
        <fullName evidence="1">Uncharacterized protein</fullName>
    </submittedName>
</protein>
<dbReference type="AlphaFoldDB" id="A0AAD7BDU5"/>
<comment type="caution">
    <text evidence="1">The sequence shown here is derived from an EMBL/GenBank/DDBJ whole genome shotgun (WGS) entry which is preliminary data.</text>
</comment>
<accession>A0AAD7BDU5</accession>
<name>A0AAD7BDU5_MYCRO</name>
<dbReference type="Proteomes" id="UP001221757">
    <property type="component" value="Unassembled WGS sequence"/>
</dbReference>
<proteinExistence type="predicted"/>
<keyword evidence="2" id="KW-1185">Reference proteome</keyword>
<evidence type="ECO:0000313" key="2">
    <source>
        <dbReference type="Proteomes" id="UP001221757"/>
    </source>
</evidence>
<gene>
    <name evidence="1" type="ORF">B0H17DRAFT_1220101</name>
</gene>